<keyword evidence="2" id="KW-0560">Oxidoreductase</keyword>
<name>A0ABP0B4E3_9PEZI</name>
<gene>
    <name evidence="8" type="ORF">SCUCBS95973_002059</name>
</gene>
<feature type="domain" description="GFO/IDH/MocA-like oxidoreductase" evidence="7">
    <location>
        <begin position="193"/>
        <end position="265"/>
    </location>
</feature>
<evidence type="ECO:0000259" key="6">
    <source>
        <dbReference type="Pfam" id="PF01408"/>
    </source>
</evidence>
<keyword evidence="9" id="KW-1185">Reference proteome</keyword>
<dbReference type="Gene3D" id="3.40.50.720">
    <property type="entry name" value="NAD(P)-binding Rossmann-like Domain"/>
    <property type="match status" value="1"/>
</dbReference>
<dbReference type="Proteomes" id="UP001642405">
    <property type="component" value="Unassembled WGS sequence"/>
</dbReference>
<comment type="similarity">
    <text evidence="1">Belongs to the Gfo/Idh/MocA family.</text>
</comment>
<protein>
    <recommendedName>
        <fullName evidence="3">D-xylose 1-dehydrogenase (NADP(+), D-xylono-1,5-lactone-forming)</fullName>
        <ecNumber evidence="3">1.1.1.179</ecNumber>
    </recommendedName>
    <alternativeName>
        <fullName evidence="4">D-xylose-NADP dehydrogenase</fullName>
    </alternativeName>
</protein>
<dbReference type="SUPFAM" id="SSF55347">
    <property type="entry name" value="Glyceraldehyde-3-phosphate dehydrogenase-like, C-terminal domain"/>
    <property type="match status" value="1"/>
</dbReference>
<dbReference type="Pfam" id="PF01408">
    <property type="entry name" value="GFO_IDH_MocA"/>
    <property type="match status" value="1"/>
</dbReference>
<evidence type="ECO:0000259" key="7">
    <source>
        <dbReference type="Pfam" id="PF22725"/>
    </source>
</evidence>
<dbReference type="SUPFAM" id="SSF51735">
    <property type="entry name" value="NAD(P)-binding Rossmann-fold domains"/>
    <property type="match status" value="1"/>
</dbReference>
<dbReference type="EC" id="1.1.1.179" evidence="3"/>
<evidence type="ECO:0000256" key="1">
    <source>
        <dbReference type="ARBA" id="ARBA00010928"/>
    </source>
</evidence>
<evidence type="ECO:0000256" key="4">
    <source>
        <dbReference type="ARBA" id="ARBA00042988"/>
    </source>
</evidence>
<feature type="domain" description="Gfo/Idh/MocA-like oxidoreductase N-terminal" evidence="6">
    <location>
        <begin position="23"/>
        <end position="129"/>
    </location>
</feature>
<dbReference type="Pfam" id="PF22725">
    <property type="entry name" value="GFO_IDH_MocA_C3"/>
    <property type="match status" value="1"/>
</dbReference>
<evidence type="ECO:0000313" key="9">
    <source>
        <dbReference type="Proteomes" id="UP001642405"/>
    </source>
</evidence>
<comment type="caution">
    <text evidence="8">The sequence shown here is derived from an EMBL/GenBank/DDBJ whole genome shotgun (WGS) entry which is preliminary data.</text>
</comment>
<dbReference type="PANTHER" id="PTHR22604">
    <property type="entry name" value="OXIDOREDUCTASES"/>
    <property type="match status" value="1"/>
</dbReference>
<dbReference type="Gene3D" id="3.30.360.10">
    <property type="entry name" value="Dihydrodipicolinate Reductase, domain 2"/>
    <property type="match status" value="1"/>
</dbReference>
<dbReference type="InterPro" id="IPR055170">
    <property type="entry name" value="GFO_IDH_MocA-like_dom"/>
</dbReference>
<evidence type="ECO:0000313" key="8">
    <source>
        <dbReference type="EMBL" id="CAK7214205.1"/>
    </source>
</evidence>
<evidence type="ECO:0000256" key="3">
    <source>
        <dbReference type="ARBA" id="ARBA00038984"/>
    </source>
</evidence>
<reference evidence="8 9" key="1">
    <citation type="submission" date="2024-01" db="EMBL/GenBank/DDBJ databases">
        <authorList>
            <person name="Allen C."/>
            <person name="Tagirdzhanova G."/>
        </authorList>
    </citation>
    <scope>NUCLEOTIDE SEQUENCE [LARGE SCALE GENOMIC DNA]</scope>
</reference>
<sequence length="426" mass="47414">MDFIYRLWQTQFPPQPAKTPDALRFGVLGAANISPTALFRPARSHPDVVVQAVAARDKNKATAYAKKHGIPQVHDSYEALLDDPSIDAVYIPLPNGLHFEWTLRALAKGKHVLLEKPSVSNAAEAEILFNSPLLTTPVPREVNASAAGRPPVLLEAFHYRFQPAWQYLLSLVDRPNLSAVHTEAIIPNFLFSNDDIRFRYELAGGSMMDLGTYTFSTLRQITGAEPEACTSCHVVKCDPPYELCDSGSEATFQFPGGVVGTVKSTLRGGKFPLSTPWTRVVHKPVPAPAGTKLESGAPIPVGHECVVTRTLTLSNFMISNFWHRLDIEHEYGVRRTSDPAIVAETWTTKTSKKIYTFEDAGIDQPSEPFWLSYRHQLEQFVNRIRGQEGSGIWVTPEDSIAQARMIDMAYEKTDLPLRPSSKYQPK</sequence>
<proteinExistence type="inferred from homology"/>
<evidence type="ECO:0000256" key="5">
    <source>
        <dbReference type="ARBA" id="ARBA00049233"/>
    </source>
</evidence>
<organism evidence="8 9">
    <name type="scientific">Sporothrix curviconia</name>
    <dbReference type="NCBI Taxonomy" id="1260050"/>
    <lineage>
        <taxon>Eukaryota</taxon>
        <taxon>Fungi</taxon>
        <taxon>Dikarya</taxon>
        <taxon>Ascomycota</taxon>
        <taxon>Pezizomycotina</taxon>
        <taxon>Sordariomycetes</taxon>
        <taxon>Sordariomycetidae</taxon>
        <taxon>Ophiostomatales</taxon>
        <taxon>Ophiostomataceae</taxon>
        <taxon>Sporothrix</taxon>
    </lineage>
</organism>
<comment type="catalytic activity">
    <reaction evidence="5">
        <text>D-xylose + NADP(+) = D-xylono-1,5-lactone + NADPH + H(+)</text>
        <dbReference type="Rhea" id="RHEA:22000"/>
        <dbReference type="ChEBI" id="CHEBI:15378"/>
        <dbReference type="ChEBI" id="CHEBI:15867"/>
        <dbReference type="ChEBI" id="CHEBI:53455"/>
        <dbReference type="ChEBI" id="CHEBI:57783"/>
        <dbReference type="ChEBI" id="CHEBI:58349"/>
        <dbReference type="EC" id="1.1.1.179"/>
    </reaction>
</comment>
<dbReference type="EMBL" id="CAWUHB010000008">
    <property type="protein sequence ID" value="CAK7214205.1"/>
    <property type="molecule type" value="Genomic_DNA"/>
</dbReference>
<dbReference type="InterPro" id="IPR050984">
    <property type="entry name" value="Gfo/Idh/MocA_domain"/>
</dbReference>
<dbReference type="PANTHER" id="PTHR22604:SF105">
    <property type="entry name" value="TRANS-1,2-DIHYDROBENZENE-1,2-DIOL DEHYDROGENASE"/>
    <property type="match status" value="1"/>
</dbReference>
<evidence type="ECO:0000256" key="2">
    <source>
        <dbReference type="ARBA" id="ARBA00023002"/>
    </source>
</evidence>
<accession>A0ABP0B4E3</accession>
<dbReference type="InterPro" id="IPR000683">
    <property type="entry name" value="Gfo/Idh/MocA-like_OxRdtase_N"/>
</dbReference>
<dbReference type="InterPro" id="IPR036291">
    <property type="entry name" value="NAD(P)-bd_dom_sf"/>
</dbReference>